<dbReference type="Gene3D" id="1.20.1280.50">
    <property type="match status" value="1"/>
</dbReference>
<dbReference type="Proteomes" id="UP000554482">
    <property type="component" value="Unassembled WGS sequence"/>
</dbReference>
<dbReference type="Pfam" id="PF00646">
    <property type="entry name" value="F-box"/>
    <property type="match status" value="1"/>
</dbReference>
<sequence length="125" mass="14611">MEVQCTQMSTRKKLRSGDQQDASNGDKISDLPDNLLHQILASLDMKCAVQTSVLSTRWRNLWTSLPTLNFDLDTFLESTKGTAKDRDRFMKFVDQVFIHHDISNVQKFHLFYNEKRELLHKCVYS</sequence>
<evidence type="ECO:0000256" key="1">
    <source>
        <dbReference type="SAM" id="MobiDB-lite"/>
    </source>
</evidence>
<feature type="domain" description="F-box" evidence="2">
    <location>
        <begin position="25"/>
        <end position="61"/>
    </location>
</feature>
<dbReference type="SMART" id="SM00256">
    <property type="entry name" value="FBOX"/>
    <property type="match status" value="1"/>
</dbReference>
<evidence type="ECO:0000313" key="3">
    <source>
        <dbReference type="EMBL" id="KAF5200406.1"/>
    </source>
</evidence>
<proteinExistence type="predicted"/>
<keyword evidence="4" id="KW-1185">Reference proteome</keyword>
<dbReference type="PANTHER" id="PTHR34223:SF51">
    <property type="entry name" value="OS06G0556300 PROTEIN"/>
    <property type="match status" value="1"/>
</dbReference>
<name>A0A7J6WSQ3_THATH</name>
<comment type="caution">
    <text evidence="3">The sequence shown here is derived from an EMBL/GenBank/DDBJ whole genome shotgun (WGS) entry which is preliminary data.</text>
</comment>
<dbReference type="AlphaFoldDB" id="A0A7J6WSQ3"/>
<feature type="region of interest" description="Disordered" evidence="1">
    <location>
        <begin position="1"/>
        <end position="30"/>
    </location>
</feature>
<dbReference type="InterPro" id="IPR036047">
    <property type="entry name" value="F-box-like_dom_sf"/>
</dbReference>
<dbReference type="OrthoDB" id="1933116at2759"/>
<evidence type="ECO:0000313" key="4">
    <source>
        <dbReference type="Proteomes" id="UP000554482"/>
    </source>
</evidence>
<dbReference type="InterPro" id="IPR001810">
    <property type="entry name" value="F-box_dom"/>
</dbReference>
<organism evidence="3 4">
    <name type="scientific">Thalictrum thalictroides</name>
    <name type="common">Rue-anemone</name>
    <name type="synonym">Anemone thalictroides</name>
    <dbReference type="NCBI Taxonomy" id="46969"/>
    <lineage>
        <taxon>Eukaryota</taxon>
        <taxon>Viridiplantae</taxon>
        <taxon>Streptophyta</taxon>
        <taxon>Embryophyta</taxon>
        <taxon>Tracheophyta</taxon>
        <taxon>Spermatophyta</taxon>
        <taxon>Magnoliopsida</taxon>
        <taxon>Ranunculales</taxon>
        <taxon>Ranunculaceae</taxon>
        <taxon>Thalictroideae</taxon>
        <taxon>Thalictrum</taxon>
    </lineage>
</organism>
<evidence type="ECO:0000259" key="2">
    <source>
        <dbReference type="PROSITE" id="PS50181"/>
    </source>
</evidence>
<dbReference type="PANTHER" id="PTHR34223">
    <property type="entry name" value="OS11G0201299 PROTEIN"/>
    <property type="match status" value="1"/>
</dbReference>
<dbReference type="CDD" id="cd22160">
    <property type="entry name" value="F-box_AtFBL13-like"/>
    <property type="match status" value="1"/>
</dbReference>
<accession>A0A7J6WSQ3</accession>
<reference evidence="3 4" key="1">
    <citation type="submission" date="2020-06" db="EMBL/GenBank/DDBJ databases">
        <title>Transcriptomic and genomic resources for Thalictrum thalictroides and T. hernandezii: Facilitating candidate gene discovery in an emerging model plant lineage.</title>
        <authorList>
            <person name="Arias T."/>
            <person name="Riano-Pachon D.M."/>
            <person name="Di Stilio V.S."/>
        </authorList>
    </citation>
    <scope>NUCLEOTIDE SEQUENCE [LARGE SCALE GENOMIC DNA]</scope>
    <source>
        <strain evidence="4">cv. WT478/WT964</strain>
        <tissue evidence="3">Leaves</tissue>
    </source>
</reference>
<dbReference type="InterPro" id="IPR053781">
    <property type="entry name" value="F-box_AtFBL13-like"/>
</dbReference>
<protein>
    <recommendedName>
        <fullName evidence="2">F-box domain-containing protein</fullName>
    </recommendedName>
</protein>
<dbReference type="SUPFAM" id="SSF81383">
    <property type="entry name" value="F-box domain"/>
    <property type="match status" value="1"/>
</dbReference>
<dbReference type="InterPro" id="IPR053197">
    <property type="entry name" value="F-box_SCFL_complex_component"/>
</dbReference>
<dbReference type="PROSITE" id="PS50181">
    <property type="entry name" value="FBOX"/>
    <property type="match status" value="1"/>
</dbReference>
<dbReference type="EMBL" id="JABWDY010010781">
    <property type="protein sequence ID" value="KAF5200406.1"/>
    <property type="molecule type" value="Genomic_DNA"/>
</dbReference>
<gene>
    <name evidence="3" type="ORF">FRX31_010008</name>
</gene>